<dbReference type="Proteomes" id="UP000011645">
    <property type="component" value="Unassembled WGS sequence"/>
</dbReference>
<dbReference type="GO" id="GO:0005975">
    <property type="term" value="P:carbohydrate metabolic process"/>
    <property type="evidence" value="ECO:0007669"/>
    <property type="project" value="InterPro"/>
</dbReference>
<dbReference type="GO" id="GO:0005576">
    <property type="term" value="C:extracellular region"/>
    <property type="evidence" value="ECO:0007669"/>
    <property type="project" value="UniProtKB-SubCell"/>
</dbReference>
<evidence type="ECO:0000313" key="5">
    <source>
        <dbReference type="EMBL" id="ADJ13737.1"/>
    </source>
</evidence>
<keyword evidence="2" id="KW-0732">Signal</keyword>
<evidence type="ECO:0000256" key="3">
    <source>
        <dbReference type="SAM" id="MobiDB-lite"/>
    </source>
</evidence>
<dbReference type="Proteomes" id="UP000000390">
    <property type="component" value="Chromosome"/>
</dbReference>
<dbReference type="Gene3D" id="3.20.20.370">
    <property type="entry name" value="Glycoside hydrolase/deacetylase"/>
    <property type="match status" value="1"/>
</dbReference>
<feature type="domain" description="NodB homology" evidence="4">
    <location>
        <begin position="193"/>
        <end position="398"/>
    </location>
</feature>
<reference evidence="5 7" key="1">
    <citation type="journal article" date="2010" name="J. Bacteriol.">
        <title>Complete genome sequence of Halalkalicoccus jeotgali B3(T), an extremely halophilic archaeon.</title>
        <authorList>
            <person name="Roh S.W."/>
            <person name="Nam Y.D."/>
            <person name="Nam S.H."/>
            <person name="Choi S.H."/>
            <person name="Park H.S."/>
            <person name="Bae J.W."/>
        </authorList>
    </citation>
    <scope>NUCLEOTIDE SEQUENCE [LARGE SCALE GENOMIC DNA]</scope>
    <source>
        <strain evidence="5">B3</strain>
        <strain evidence="7">DSM 18796 / CECT 7217 / JCM 14584 / KCTC 4019 / B3</strain>
    </source>
</reference>
<organism evidence="5 7">
    <name type="scientific">Halalkalicoccus jeotgali (strain DSM 18796 / CECT 7217 / JCM 14584 / KCTC 4019 / B3)</name>
    <dbReference type="NCBI Taxonomy" id="795797"/>
    <lineage>
        <taxon>Archaea</taxon>
        <taxon>Methanobacteriati</taxon>
        <taxon>Methanobacteriota</taxon>
        <taxon>Stenosarchaea group</taxon>
        <taxon>Halobacteria</taxon>
        <taxon>Halobacteriales</taxon>
        <taxon>Halococcaceae</taxon>
        <taxon>Halalkalicoccus</taxon>
    </lineage>
</organism>
<evidence type="ECO:0000313" key="6">
    <source>
        <dbReference type="EMBL" id="ELY34217.1"/>
    </source>
</evidence>
<dbReference type="PATRIC" id="fig|795797.18.peg.349"/>
<name>D8J5T1_HALJB</name>
<dbReference type="PANTHER" id="PTHR34216:SF3">
    <property type="entry name" value="POLY-BETA-1,6-N-ACETYL-D-GLUCOSAMINE N-DEACETYLASE"/>
    <property type="match status" value="1"/>
</dbReference>
<dbReference type="Pfam" id="PF01522">
    <property type="entry name" value="Polysacc_deac_1"/>
    <property type="match status" value="1"/>
</dbReference>
<dbReference type="EMBL" id="CP002062">
    <property type="protein sequence ID" value="ADJ13737.1"/>
    <property type="molecule type" value="Genomic_DNA"/>
</dbReference>
<dbReference type="Gene3D" id="2.60.120.260">
    <property type="entry name" value="Galactose-binding domain-like"/>
    <property type="match status" value="1"/>
</dbReference>
<dbReference type="CDD" id="cd10970">
    <property type="entry name" value="CE4_DAC_u1_6s"/>
    <property type="match status" value="1"/>
</dbReference>
<evidence type="ECO:0000313" key="7">
    <source>
        <dbReference type="Proteomes" id="UP000000390"/>
    </source>
</evidence>
<dbReference type="InterPro" id="IPR011330">
    <property type="entry name" value="Glyco_hydro/deAcase_b/a-brl"/>
</dbReference>
<evidence type="ECO:0000256" key="2">
    <source>
        <dbReference type="ARBA" id="ARBA00022729"/>
    </source>
</evidence>
<evidence type="ECO:0000313" key="8">
    <source>
        <dbReference type="Proteomes" id="UP000011645"/>
    </source>
</evidence>
<gene>
    <name evidence="5" type="ordered locus">HacjB3_01720</name>
    <name evidence="6" type="ORF">C497_17597</name>
</gene>
<proteinExistence type="predicted"/>
<comment type="subcellular location">
    <subcellularLocation>
        <location evidence="1">Secreted</location>
    </subcellularLocation>
</comment>
<dbReference type="eggNOG" id="arCOG09161">
    <property type="taxonomic scope" value="Archaea"/>
</dbReference>
<dbReference type="HOGENOM" id="CLU_051455_0_0_2"/>
<feature type="compositionally biased region" description="Gly residues" evidence="3">
    <location>
        <begin position="12"/>
        <end position="29"/>
    </location>
</feature>
<feature type="compositionally biased region" description="Low complexity" evidence="3">
    <location>
        <begin position="1"/>
        <end position="11"/>
    </location>
</feature>
<protein>
    <recommendedName>
        <fullName evidence="4">NodB homology domain-containing protein</fullName>
    </recommendedName>
</protein>
<evidence type="ECO:0000256" key="1">
    <source>
        <dbReference type="ARBA" id="ARBA00004613"/>
    </source>
</evidence>
<dbReference type="SUPFAM" id="SSF88713">
    <property type="entry name" value="Glycoside hydrolase/deacetylase"/>
    <property type="match status" value="1"/>
</dbReference>
<dbReference type="PROSITE" id="PS51677">
    <property type="entry name" value="NODB"/>
    <property type="match status" value="1"/>
</dbReference>
<dbReference type="PANTHER" id="PTHR34216">
    <property type="match status" value="1"/>
</dbReference>
<evidence type="ECO:0000259" key="4">
    <source>
        <dbReference type="PROSITE" id="PS51677"/>
    </source>
</evidence>
<keyword evidence="8" id="KW-1185">Reference proteome</keyword>
<accession>D8J5T1</accession>
<sequence>MLGSGETDNNGNGNGGGGNGSGGGSGGTNGEETQATPPITDAGELIDDFEDAESWTPMDESNVAGDGEAALTGSQALRIENQGTTAGVFQAFPDGLDVSGNHLSLAIRVESPRPTRVRLEIDAPARADQLWTSRTVLSSHEGWFRMDAGWTGQRGEPNLGNIQEMRIYVQGQEEQEIRFWIDDLRMTPAGDQGYVILSFDDGAASQYERAFPILEEYGYQGAAAVIPDSLNRPQRLSIDQLREMRDAGWDISSHPDPGSGLTEVDLEEARNTIESSFEYLTNRGFPDGARHMFVPYHDINQEVMEIVSEYHESCFYFAGNNSNAPPTDPLYLSRVDMHDVEGFTSLIDMAAQHNQLAVGLAHGVQPEDAEEDDPLADITTEQLREVLDYIEQSDVEVITPSQLIDNV</sequence>
<dbReference type="KEGG" id="hje:HacjB3_01720"/>
<dbReference type="InterPro" id="IPR051398">
    <property type="entry name" value="Polysacch_Deacetylase"/>
</dbReference>
<dbReference type="EMBL" id="AOHV01000042">
    <property type="protein sequence ID" value="ELY34217.1"/>
    <property type="molecule type" value="Genomic_DNA"/>
</dbReference>
<reference evidence="6 8" key="2">
    <citation type="journal article" date="2014" name="PLoS Genet.">
        <title>Phylogenetically driven sequencing of extremely halophilic archaea reveals strategies for static and dynamic osmo-response.</title>
        <authorList>
            <person name="Becker E.A."/>
            <person name="Seitzer P.M."/>
            <person name="Tritt A."/>
            <person name="Larsen D."/>
            <person name="Krusor M."/>
            <person name="Yao A.I."/>
            <person name="Wu D."/>
            <person name="Madern D."/>
            <person name="Eisen J.A."/>
            <person name="Darling A.E."/>
            <person name="Facciotti M.T."/>
        </authorList>
    </citation>
    <scope>NUCLEOTIDE SEQUENCE [LARGE SCALE GENOMIC DNA]</scope>
    <source>
        <strain evidence="6">B3</strain>
        <strain evidence="8">DSM 18796 / CECT 7217 / JCM 14584 / KCTC 4019 / B3</strain>
    </source>
</reference>
<dbReference type="InterPro" id="IPR002509">
    <property type="entry name" value="NODB_dom"/>
</dbReference>
<dbReference type="AlphaFoldDB" id="D8J5T1"/>
<dbReference type="STRING" id="795797.HacjB3_01720"/>
<dbReference type="OrthoDB" id="248140at2157"/>
<dbReference type="GO" id="GO:0016810">
    <property type="term" value="F:hydrolase activity, acting on carbon-nitrogen (but not peptide) bonds"/>
    <property type="evidence" value="ECO:0007669"/>
    <property type="project" value="InterPro"/>
</dbReference>
<feature type="region of interest" description="Disordered" evidence="3">
    <location>
        <begin position="1"/>
        <end position="42"/>
    </location>
</feature>